<dbReference type="Gene3D" id="3.50.30.50">
    <property type="entry name" value="Putative cyclase"/>
    <property type="match status" value="1"/>
</dbReference>
<dbReference type="PANTHER" id="PTHR31118">
    <property type="entry name" value="CYCLASE-LIKE PROTEIN 2"/>
    <property type="match status" value="1"/>
</dbReference>
<dbReference type="PANTHER" id="PTHR31118:SF12">
    <property type="entry name" value="CYCLASE-LIKE PROTEIN 2"/>
    <property type="match status" value="1"/>
</dbReference>
<keyword evidence="3" id="KW-1185">Reference proteome</keyword>
<name>A0A8X6M6T5_9ARAC</name>
<comment type="similarity">
    <text evidence="1">Belongs to the Cyclase 1 superfamily.</text>
</comment>
<dbReference type="Proteomes" id="UP000886998">
    <property type="component" value="Unassembled WGS sequence"/>
</dbReference>
<dbReference type="OrthoDB" id="7108654at2759"/>
<dbReference type="InterPro" id="IPR037175">
    <property type="entry name" value="KFase_sf"/>
</dbReference>
<protein>
    <submittedName>
        <fullName evidence="2">KynB</fullName>
    </submittedName>
</protein>
<evidence type="ECO:0000313" key="3">
    <source>
        <dbReference type="Proteomes" id="UP000886998"/>
    </source>
</evidence>
<dbReference type="SUPFAM" id="SSF102198">
    <property type="entry name" value="Putative cyclase"/>
    <property type="match status" value="1"/>
</dbReference>
<evidence type="ECO:0000256" key="1">
    <source>
        <dbReference type="ARBA" id="ARBA00007865"/>
    </source>
</evidence>
<gene>
    <name evidence="2" type="primary">NCL1_17134</name>
    <name evidence="2" type="ORF">TNIN_312631</name>
</gene>
<dbReference type="GO" id="GO:0004061">
    <property type="term" value="F:arylformamidase activity"/>
    <property type="evidence" value="ECO:0007669"/>
    <property type="project" value="InterPro"/>
</dbReference>
<dbReference type="InterPro" id="IPR007325">
    <property type="entry name" value="KFase/CYL"/>
</dbReference>
<dbReference type="AlphaFoldDB" id="A0A8X6M6T5"/>
<dbReference type="EMBL" id="BMAV01024138">
    <property type="protein sequence ID" value="GFS30419.1"/>
    <property type="molecule type" value="Genomic_DNA"/>
</dbReference>
<dbReference type="GO" id="GO:0019441">
    <property type="term" value="P:L-tryptophan catabolic process to kynurenine"/>
    <property type="evidence" value="ECO:0007669"/>
    <property type="project" value="InterPro"/>
</dbReference>
<comment type="caution">
    <text evidence="2">The sequence shown here is derived from an EMBL/GenBank/DDBJ whole genome shotgun (WGS) entry which is preliminary data.</text>
</comment>
<reference evidence="2" key="1">
    <citation type="submission" date="2020-08" db="EMBL/GenBank/DDBJ databases">
        <title>Multicomponent nature underlies the extraordinary mechanical properties of spider dragline silk.</title>
        <authorList>
            <person name="Kono N."/>
            <person name="Nakamura H."/>
            <person name="Mori M."/>
            <person name="Yoshida Y."/>
            <person name="Ohtoshi R."/>
            <person name="Malay A.D."/>
            <person name="Moran D.A.P."/>
            <person name="Tomita M."/>
            <person name="Numata K."/>
            <person name="Arakawa K."/>
        </authorList>
    </citation>
    <scope>NUCLEOTIDE SEQUENCE</scope>
</reference>
<proteinExistence type="inferred from homology"/>
<sequence>MALLLLLLCSVASAAPLAKRMVDMTYTFDETTLNYPGMKKFELSTVQNGMTDEDSGCAAVVDITAKANDDPDAEATVQDLQQWESTTGQSLNETILLLRSGWGKRWGDREAFFGTAGDDPNQLHYPGLAPDAARWLVENRNVFGIGVDTLSFDNGPSLTKDVHQILLGHGLFGIENMANMEQLPIYGATLYVMPMKIGDASGALPES</sequence>
<accession>A0A8X6M6T5</accession>
<organism evidence="2 3">
    <name type="scientific">Trichonephila inaurata madagascariensis</name>
    <dbReference type="NCBI Taxonomy" id="2747483"/>
    <lineage>
        <taxon>Eukaryota</taxon>
        <taxon>Metazoa</taxon>
        <taxon>Ecdysozoa</taxon>
        <taxon>Arthropoda</taxon>
        <taxon>Chelicerata</taxon>
        <taxon>Arachnida</taxon>
        <taxon>Araneae</taxon>
        <taxon>Araneomorphae</taxon>
        <taxon>Entelegynae</taxon>
        <taxon>Araneoidea</taxon>
        <taxon>Nephilidae</taxon>
        <taxon>Trichonephila</taxon>
        <taxon>Trichonephila inaurata</taxon>
    </lineage>
</organism>
<evidence type="ECO:0000313" key="2">
    <source>
        <dbReference type="EMBL" id="GFS30419.1"/>
    </source>
</evidence>
<dbReference type="Pfam" id="PF04199">
    <property type="entry name" value="Cyclase"/>
    <property type="match status" value="1"/>
</dbReference>